<dbReference type="Proteomes" id="UP001056120">
    <property type="component" value="Linkage Group LG26"/>
</dbReference>
<reference evidence="2" key="1">
    <citation type="journal article" date="2022" name="Mol. Ecol. Resour.">
        <title>The genomes of chicory, endive, great burdock and yacon provide insights into Asteraceae palaeo-polyploidization history and plant inulin production.</title>
        <authorList>
            <person name="Fan W."/>
            <person name="Wang S."/>
            <person name="Wang H."/>
            <person name="Wang A."/>
            <person name="Jiang F."/>
            <person name="Liu H."/>
            <person name="Zhao H."/>
            <person name="Xu D."/>
            <person name="Zhang Y."/>
        </authorList>
    </citation>
    <scope>NUCLEOTIDE SEQUENCE [LARGE SCALE GENOMIC DNA]</scope>
    <source>
        <strain evidence="2">cv. Yunnan</strain>
    </source>
</reference>
<organism evidence="1 2">
    <name type="scientific">Smallanthus sonchifolius</name>
    <dbReference type="NCBI Taxonomy" id="185202"/>
    <lineage>
        <taxon>Eukaryota</taxon>
        <taxon>Viridiplantae</taxon>
        <taxon>Streptophyta</taxon>
        <taxon>Embryophyta</taxon>
        <taxon>Tracheophyta</taxon>
        <taxon>Spermatophyta</taxon>
        <taxon>Magnoliopsida</taxon>
        <taxon>eudicotyledons</taxon>
        <taxon>Gunneridae</taxon>
        <taxon>Pentapetalae</taxon>
        <taxon>asterids</taxon>
        <taxon>campanulids</taxon>
        <taxon>Asterales</taxon>
        <taxon>Asteraceae</taxon>
        <taxon>Asteroideae</taxon>
        <taxon>Heliantheae alliance</taxon>
        <taxon>Millerieae</taxon>
        <taxon>Smallanthus</taxon>
    </lineage>
</organism>
<evidence type="ECO:0000313" key="2">
    <source>
        <dbReference type="Proteomes" id="UP001056120"/>
    </source>
</evidence>
<keyword evidence="2" id="KW-1185">Reference proteome</keyword>
<sequence length="638" mass="71750">MVLKKRIYDGGFHGLLAPVIPKAPRSLRRRNLRNKSSEDGEICAFELLADVADKLLQEQESESSTSSTGSKGKGQISIPEEGFKNELLEVKVKVKVKPVVSEHHDPASGAENELVAQPTNLDHASKELLHFENDSGSDHASIVTNADFQKKINSNLINEAGNLGNVDFRDSIAEIHPKAIEKQSVGLTSVKTYGLKDHLEPCVNTRVPNKSSSSVDLSLYKDPFHSVCFPRRRGNVNRNIRDDDEKYFRYNNRSIARLRAFRSRSRAGYKRMRKMMPSRYWKVAQKLKDYELLNSTSGGVKSFSHKRKNIYMRERFQADVYKKRKLFHQSSRHSYNKNASSESASNLVKFSIKSFKVPGLYVEVPETATVGSLKRSVMEAVTAILHGNLHVGVVVQGKKVRDDNRTLQQSGISENCNLETLGFTLEPSLPEASPFLVQQETPSFNMLQQLSRSPSSPDIDGGFSNSSRDPAFPATTMENHGGKNEVSTTFTTEVTTKEPVEDSKALVLVPALDVEVLSVVPLNEQPTKRYEFSQRRTRRPFSVSEVEALVEAVETLGAGRWRDVKMRAFDDANHRTYVDLKDKWKTLVHTASIAPHQRRGEPVPQDLLDRVLAAHAYWSQHQAKQQAKKHQKTSEAQM</sequence>
<reference evidence="1 2" key="2">
    <citation type="journal article" date="2022" name="Mol. Ecol. Resour.">
        <title>The genomes of chicory, endive, great burdock and yacon provide insights into Asteraceae paleo-polyploidization history and plant inulin production.</title>
        <authorList>
            <person name="Fan W."/>
            <person name="Wang S."/>
            <person name="Wang H."/>
            <person name="Wang A."/>
            <person name="Jiang F."/>
            <person name="Liu H."/>
            <person name="Zhao H."/>
            <person name="Xu D."/>
            <person name="Zhang Y."/>
        </authorList>
    </citation>
    <scope>NUCLEOTIDE SEQUENCE [LARGE SCALE GENOMIC DNA]</scope>
    <source>
        <strain evidence="2">cv. Yunnan</strain>
        <tissue evidence="1">Leaves</tissue>
    </source>
</reference>
<gene>
    <name evidence="1" type="ORF">L1987_78843</name>
</gene>
<dbReference type="EMBL" id="CM042043">
    <property type="protein sequence ID" value="KAI3695841.1"/>
    <property type="molecule type" value="Genomic_DNA"/>
</dbReference>
<protein>
    <submittedName>
        <fullName evidence="1">Uncharacterized protein</fullName>
    </submittedName>
</protein>
<comment type="caution">
    <text evidence="1">The sequence shown here is derived from an EMBL/GenBank/DDBJ whole genome shotgun (WGS) entry which is preliminary data.</text>
</comment>
<evidence type="ECO:0000313" key="1">
    <source>
        <dbReference type="EMBL" id="KAI3695841.1"/>
    </source>
</evidence>
<proteinExistence type="predicted"/>
<name>A0ACB8ZDN6_9ASTR</name>
<accession>A0ACB8ZDN6</accession>